<keyword evidence="23" id="KW-1185">Reference proteome</keyword>
<evidence type="ECO:0000256" key="12">
    <source>
        <dbReference type="ARBA" id="ARBA00023136"/>
    </source>
</evidence>
<dbReference type="Proteomes" id="UP001221519">
    <property type="component" value="Chromosome"/>
</dbReference>
<keyword evidence="18" id="KW-0479">Metal-binding</keyword>
<comment type="subcellular location">
    <subcellularLocation>
        <location evidence="1">Cell membrane</location>
        <topology evidence="1">Multi-pass membrane protein</topology>
    </subcellularLocation>
</comment>
<feature type="transmembrane region" description="Helical" evidence="19">
    <location>
        <begin position="93"/>
        <end position="113"/>
    </location>
</feature>
<keyword evidence="14" id="KW-1208">Phospholipid metabolism</keyword>
<comment type="cofactor">
    <cofactor evidence="18">
        <name>Mg(2+)</name>
        <dbReference type="ChEBI" id="CHEBI:18420"/>
    </cofactor>
    <text evidence="18">Mn(2+), Zn(2+), Cd(2+) and Co(2+) support activity to lesser extents.</text>
</comment>
<feature type="binding site" evidence="17">
    <location>
        <begin position="81"/>
        <end position="83"/>
    </location>
    <ligand>
        <name>ATP</name>
        <dbReference type="ChEBI" id="CHEBI:30616"/>
    </ligand>
</feature>
<feature type="active site" description="Proton acceptor" evidence="15">
    <location>
        <position position="65"/>
    </location>
</feature>
<name>A0AAX3MWR5_9BACL</name>
<evidence type="ECO:0000256" key="17">
    <source>
        <dbReference type="PIRSR" id="PIRSR600829-3"/>
    </source>
</evidence>
<dbReference type="PANTHER" id="PTHR34299">
    <property type="entry name" value="DIACYLGLYCEROL KINASE"/>
    <property type="match status" value="1"/>
</dbReference>
<dbReference type="InterPro" id="IPR000829">
    <property type="entry name" value="DAGK"/>
</dbReference>
<evidence type="ECO:0000256" key="7">
    <source>
        <dbReference type="ARBA" id="ARBA00022741"/>
    </source>
</evidence>
<feature type="binding site" evidence="17">
    <location>
        <begin position="90"/>
        <end position="91"/>
    </location>
    <ligand>
        <name>ATP</name>
        <dbReference type="ChEBI" id="CHEBI:30616"/>
    </ligand>
</feature>
<organism evidence="20 22">
    <name type="scientific">Paenibacillus urinalis</name>
    <dbReference type="NCBI Taxonomy" id="521520"/>
    <lineage>
        <taxon>Bacteria</taxon>
        <taxon>Bacillati</taxon>
        <taxon>Bacillota</taxon>
        <taxon>Bacilli</taxon>
        <taxon>Bacillales</taxon>
        <taxon>Paenibacillaceae</taxon>
        <taxon>Paenibacillus</taxon>
    </lineage>
</organism>
<reference evidence="20 23" key="1">
    <citation type="submission" date="2023-02" db="EMBL/GenBank/DDBJ databases">
        <title>Pathogen: clinical or host-associated sample.</title>
        <authorList>
            <person name="Hergert J."/>
            <person name="Casey R."/>
            <person name="Wagner J."/>
            <person name="Young E.L."/>
            <person name="Oakeson K.F."/>
        </authorList>
    </citation>
    <scope>NUCLEOTIDE SEQUENCE</scope>
    <source>
        <strain evidence="21 23">2022CK-00829</strain>
        <strain evidence="20">2022CK-00830</strain>
    </source>
</reference>
<evidence type="ECO:0000256" key="16">
    <source>
        <dbReference type="PIRSR" id="PIRSR600829-2"/>
    </source>
</evidence>
<evidence type="ECO:0000256" key="10">
    <source>
        <dbReference type="ARBA" id="ARBA00022989"/>
    </source>
</evidence>
<dbReference type="InterPro" id="IPR036945">
    <property type="entry name" value="DAGK_sf"/>
</dbReference>
<keyword evidence="7 17" id="KW-0547">Nucleotide-binding</keyword>
<evidence type="ECO:0000256" key="18">
    <source>
        <dbReference type="PIRSR" id="PIRSR600829-4"/>
    </source>
</evidence>
<evidence type="ECO:0000256" key="11">
    <source>
        <dbReference type="ARBA" id="ARBA00023098"/>
    </source>
</evidence>
<proteinExistence type="inferred from homology"/>
<feature type="transmembrane region" description="Helical" evidence="19">
    <location>
        <begin position="27"/>
        <end position="44"/>
    </location>
</feature>
<dbReference type="Pfam" id="PF01219">
    <property type="entry name" value="DAGK_prokar"/>
    <property type="match status" value="1"/>
</dbReference>
<comment type="similarity">
    <text evidence="2">Belongs to the bacterial diacylglycerol kinase family.</text>
</comment>
<evidence type="ECO:0000256" key="19">
    <source>
        <dbReference type="SAM" id="Phobius"/>
    </source>
</evidence>
<dbReference type="PANTHER" id="PTHR34299:SF1">
    <property type="entry name" value="DIACYLGLYCEROL KINASE"/>
    <property type="match status" value="1"/>
</dbReference>
<dbReference type="AlphaFoldDB" id="A0AAX3MWR5"/>
<evidence type="ECO:0000256" key="13">
    <source>
        <dbReference type="ARBA" id="ARBA00023209"/>
    </source>
</evidence>
<evidence type="ECO:0000256" key="4">
    <source>
        <dbReference type="ARBA" id="ARBA00022516"/>
    </source>
</evidence>
<dbReference type="GO" id="GO:0005524">
    <property type="term" value="F:ATP binding"/>
    <property type="evidence" value="ECO:0007669"/>
    <property type="project" value="UniProtKB-KW"/>
</dbReference>
<keyword evidence="12 19" id="KW-0472">Membrane</keyword>
<evidence type="ECO:0000256" key="5">
    <source>
        <dbReference type="ARBA" id="ARBA00022679"/>
    </source>
</evidence>
<dbReference type="EMBL" id="CP118108">
    <property type="protein sequence ID" value="WDI01288.1"/>
    <property type="molecule type" value="Genomic_DNA"/>
</dbReference>
<dbReference type="InterPro" id="IPR033717">
    <property type="entry name" value="UDPK"/>
</dbReference>
<dbReference type="GO" id="GO:0016301">
    <property type="term" value="F:kinase activity"/>
    <property type="evidence" value="ECO:0007669"/>
    <property type="project" value="UniProtKB-KW"/>
</dbReference>
<evidence type="ECO:0000313" key="23">
    <source>
        <dbReference type="Proteomes" id="UP001221519"/>
    </source>
</evidence>
<evidence type="ECO:0000313" key="22">
    <source>
        <dbReference type="Proteomes" id="UP001220962"/>
    </source>
</evidence>
<evidence type="ECO:0000313" key="20">
    <source>
        <dbReference type="EMBL" id="WDH81571.1"/>
    </source>
</evidence>
<dbReference type="PROSITE" id="PS01069">
    <property type="entry name" value="DAGK_PROKAR"/>
    <property type="match status" value="1"/>
</dbReference>
<dbReference type="GO" id="GO:0005886">
    <property type="term" value="C:plasma membrane"/>
    <property type="evidence" value="ECO:0007669"/>
    <property type="project" value="UniProtKB-SubCell"/>
</dbReference>
<dbReference type="GO" id="GO:0008654">
    <property type="term" value="P:phospholipid biosynthetic process"/>
    <property type="evidence" value="ECO:0007669"/>
    <property type="project" value="UniProtKB-KW"/>
</dbReference>
<evidence type="ECO:0000256" key="8">
    <source>
        <dbReference type="ARBA" id="ARBA00022777"/>
    </source>
</evidence>
<keyword evidence="5" id="KW-0808">Transferase</keyword>
<dbReference type="EMBL" id="CP118101">
    <property type="protein sequence ID" value="WDH81571.1"/>
    <property type="molecule type" value="Genomic_DNA"/>
</dbReference>
<evidence type="ECO:0000256" key="2">
    <source>
        <dbReference type="ARBA" id="ARBA00005967"/>
    </source>
</evidence>
<keyword evidence="6 19" id="KW-0812">Transmembrane</keyword>
<protein>
    <submittedName>
        <fullName evidence="20">Diacylglycerol kinase family protein</fullName>
    </submittedName>
</protein>
<sequence length="121" mass="13520">MKQRSIVDVFRNAMEGLMYGFRTQRNLRVHAVLALIAVTAGWLLDISRTDWMFVCMAIGFVMVTELLNTAIELVVDLASPEIHPLAKAAKDTAAGAVLLAAVFAVIIGFFVYLKPFFRWIM</sequence>
<gene>
    <name evidence="20" type="ORF">PUW23_18900</name>
    <name evidence="21" type="ORF">PUW25_18745</name>
</gene>
<dbReference type="GO" id="GO:0046872">
    <property type="term" value="F:metal ion binding"/>
    <property type="evidence" value="ECO:0007669"/>
    <property type="project" value="UniProtKB-KW"/>
</dbReference>
<feature type="binding site" evidence="16">
    <location>
        <position position="65"/>
    </location>
    <ligand>
        <name>substrate</name>
    </ligand>
</feature>
<evidence type="ECO:0000256" key="15">
    <source>
        <dbReference type="PIRSR" id="PIRSR600829-1"/>
    </source>
</evidence>
<keyword evidence="4" id="KW-0444">Lipid biosynthesis</keyword>
<dbReference type="Gene3D" id="1.10.287.3610">
    <property type="match status" value="1"/>
</dbReference>
<feature type="binding site" evidence="18">
    <location>
        <position position="72"/>
    </location>
    <ligand>
        <name>a divalent metal cation</name>
        <dbReference type="ChEBI" id="CHEBI:60240"/>
    </ligand>
</feature>
<evidence type="ECO:0000256" key="9">
    <source>
        <dbReference type="ARBA" id="ARBA00022840"/>
    </source>
</evidence>
<keyword evidence="11" id="KW-0443">Lipid metabolism</keyword>
<keyword evidence="13" id="KW-0594">Phospholipid biosynthesis</keyword>
<evidence type="ECO:0000256" key="1">
    <source>
        <dbReference type="ARBA" id="ARBA00004651"/>
    </source>
</evidence>
<feature type="binding site" evidence="17">
    <location>
        <position position="72"/>
    </location>
    <ligand>
        <name>ATP</name>
        <dbReference type="ChEBI" id="CHEBI:30616"/>
    </ligand>
</feature>
<evidence type="ECO:0000256" key="14">
    <source>
        <dbReference type="ARBA" id="ARBA00023264"/>
    </source>
</evidence>
<keyword evidence="8 20" id="KW-0418">Kinase</keyword>
<evidence type="ECO:0000313" key="21">
    <source>
        <dbReference type="EMBL" id="WDI01288.1"/>
    </source>
</evidence>
<evidence type="ECO:0000256" key="3">
    <source>
        <dbReference type="ARBA" id="ARBA00022475"/>
    </source>
</evidence>
<dbReference type="Proteomes" id="UP001220962">
    <property type="component" value="Chromosome"/>
</dbReference>
<evidence type="ECO:0000256" key="6">
    <source>
        <dbReference type="ARBA" id="ARBA00022692"/>
    </source>
</evidence>
<accession>A0AAX3MWR5</accession>
<dbReference type="CDD" id="cd14265">
    <property type="entry name" value="UDPK_IM_like"/>
    <property type="match status" value="1"/>
</dbReference>
<keyword evidence="18" id="KW-0460">Magnesium</keyword>
<dbReference type="RefSeq" id="WP_047910825.1">
    <property type="nucleotide sequence ID" value="NZ_CP118101.1"/>
</dbReference>
<keyword evidence="10 19" id="KW-1133">Transmembrane helix</keyword>
<keyword evidence="3" id="KW-1003">Cell membrane</keyword>
<keyword evidence="9 17" id="KW-0067">ATP-binding</keyword>
<feature type="transmembrane region" description="Helical" evidence="19">
    <location>
        <begin position="51"/>
        <end position="73"/>
    </location>
</feature>